<dbReference type="RefSeq" id="XP_018072164.1">
    <property type="nucleotide sequence ID" value="XM_018222531.1"/>
</dbReference>
<dbReference type="EMBL" id="KQ947414">
    <property type="protein sequence ID" value="KUJ17809.1"/>
    <property type="molecule type" value="Genomic_DNA"/>
</dbReference>
<evidence type="ECO:0000259" key="6">
    <source>
        <dbReference type="Pfam" id="PF13813"/>
    </source>
</evidence>
<dbReference type="GO" id="GO:0016020">
    <property type="term" value="C:membrane"/>
    <property type="evidence" value="ECO:0007669"/>
    <property type="project" value="UniProtKB-SubCell"/>
</dbReference>
<keyword evidence="8" id="KW-1185">Reference proteome</keyword>
<dbReference type="KEGG" id="psco:LY89DRAFT_781936"/>
<keyword evidence="2 5" id="KW-0812">Transmembrane</keyword>
<evidence type="ECO:0000256" key="2">
    <source>
        <dbReference type="ARBA" id="ARBA00022692"/>
    </source>
</evidence>
<evidence type="ECO:0000313" key="8">
    <source>
        <dbReference type="Proteomes" id="UP000070700"/>
    </source>
</evidence>
<evidence type="ECO:0000256" key="4">
    <source>
        <dbReference type="ARBA" id="ARBA00023136"/>
    </source>
</evidence>
<comment type="subcellular location">
    <subcellularLocation>
        <location evidence="1">Membrane</location>
        <topology evidence="1">Multi-pass membrane protein</topology>
    </subcellularLocation>
</comment>
<dbReference type="Proteomes" id="UP000070700">
    <property type="component" value="Unassembled WGS sequence"/>
</dbReference>
<dbReference type="AlphaFoldDB" id="A0A194XCC1"/>
<organism evidence="7 8">
    <name type="scientific">Mollisia scopiformis</name>
    <name type="common">Conifer needle endophyte fungus</name>
    <name type="synonym">Phialocephala scopiformis</name>
    <dbReference type="NCBI Taxonomy" id="149040"/>
    <lineage>
        <taxon>Eukaryota</taxon>
        <taxon>Fungi</taxon>
        <taxon>Dikarya</taxon>
        <taxon>Ascomycota</taxon>
        <taxon>Pezizomycotina</taxon>
        <taxon>Leotiomycetes</taxon>
        <taxon>Helotiales</taxon>
        <taxon>Mollisiaceae</taxon>
        <taxon>Mollisia</taxon>
    </lineage>
</organism>
<proteinExistence type="predicted"/>
<dbReference type="InterPro" id="IPR032805">
    <property type="entry name" value="Wax_synthase_dom"/>
</dbReference>
<gene>
    <name evidence="7" type="ORF">LY89DRAFT_781936</name>
</gene>
<keyword evidence="3 5" id="KW-1133">Transmembrane helix</keyword>
<reference evidence="7 8" key="1">
    <citation type="submission" date="2015-10" db="EMBL/GenBank/DDBJ databases">
        <title>Full genome of DAOMC 229536 Phialocephala scopiformis, a fungal endophyte of spruce producing the potent anti-insectan compound rugulosin.</title>
        <authorList>
            <consortium name="DOE Joint Genome Institute"/>
            <person name="Walker A.K."/>
            <person name="Frasz S.L."/>
            <person name="Seifert K.A."/>
            <person name="Miller J.D."/>
            <person name="Mondo S.J."/>
            <person name="Labutti K."/>
            <person name="Lipzen A."/>
            <person name="Dockter R."/>
            <person name="Kennedy M."/>
            <person name="Grigoriev I.V."/>
            <person name="Spatafora J.W."/>
        </authorList>
    </citation>
    <scope>NUCLEOTIDE SEQUENCE [LARGE SCALE GENOMIC DNA]</scope>
    <source>
        <strain evidence="7 8">CBS 120377</strain>
    </source>
</reference>
<protein>
    <recommendedName>
        <fullName evidence="6">Wax synthase domain-containing protein</fullName>
    </recommendedName>
</protein>
<dbReference type="OrthoDB" id="1077582at2759"/>
<feature type="domain" description="Wax synthase" evidence="6">
    <location>
        <begin position="207"/>
        <end position="258"/>
    </location>
</feature>
<evidence type="ECO:0000256" key="1">
    <source>
        <dbReference type="ARBA" id="ARBA00004141"/>
    </source>
</evidence>
<accession>A0A194XCC1</accession>
<dbReference type="GeneID" id="28832257"/>
<name>A0A194XCC1_MOLSC</name>
<dbReference type="Pfam" id="PF13813">
    <property type="entry name" value="MBOAT_2"/>
    <property type="match status" value="1"/>
</dbReference>
<keyword evidence="4 5" id="KW-0472">Membrane</keyword>
<feature type="transmembrane region" description="Helical" evidence="5">
    <location>
        <begin position="135"/>
        <end position="159"/>
    </location>
</feature>
<evidence type="ECO:0000256" key="3">
    <source>
        <dbReference type="ARBA" id="ARBA00022989"/>
    </source>
</evidence>
<sequence length="335" mass="37579">MAYMIRAPWAAFVGGYSTSFFLQYLDVALLSRYSFEEVDLKKSETSPAITLESFLPRIKWAISLLVNFRFIDTSQSLKNIPQFSNGNPAYIPSRKRFLCETADTAAVSYLVLDLLTSTGDPEMSSKYLSLANIPFFNRLATISGIEILICLSATICLGISMNYVQGGIYSIMGFFSVLFGISSPKSWPPFYGHLLQASSLRKFLGFILSDLYELDPKAPLTRYLRLVIIFLLSGLMHLCIDIASGIPLQDSGAFNFFLVQIVGILMEDAFSKIRQALFNPDNHQSLAKRLFGCVRVLTFLSWSVPVYLYPMLSRSGPEHSTIPFSIVNKLRHGTW</sequence>
<evidence type="ECO:0000313" key="7">
    <source>
        <dbReference type="EMBL" id="KUJ17809.1"/>
    </source>
</evidence>
<feature type="transmembrane region" description="Helical" evidence="5">
    <location>
        <begin position="223"/>
        <end position="246"/>
    </location>
</feature>
<evidence type="ECO:0000256" key="5">
    <source>
        <dbReference type="SAM" id="Phobius"/>
    </source>
</evidence>
<dbReference type="InParanoid" id="A0A194XCC1"/>